<evidence type="ECO:0000256" key="2">
    <source>
        <dbReference type="ARBA" id="ARBA00006991"/>
    </source>
</evidence>
<keyword evidence="7" id="KW-0805">Transcription regulation</keyword>
<evidence type="ECO:0000256" key="4">
    <source>
        <dbReference type="ARBA" id="ARBA00022737"/>
    </source>
</evidence>
<feature type="domain" description="C2H2-type" evidence="13">
    <location>
        <begin position="484"/>
        <end position="508"/>
    </location>
</feature>
<evidence type="ECO:0000313" key="14">
    <source>
        <dbReference type="Ensembl" id="ENSACAP00000033425.1"/>
    </source>
</evidence>
<dbReference type="FunFam" id="3.30.160.60:FF:000212">
    <property type="entry name" value="zinc finger protein 382 isoform X2"/>
    <property type="match status" value="1"/>
</dbReference>
<dbReference type="InterPro" id="IPR041697">
    <property type="entry name" value="Znf-C2H2_11"/>
</dbReference>
<feature type="region of interest" description="Disordered" evidence="12">
    <location>
        <begin position="145"/>
        <end position="186"/>
    </location>
</feature>
<dbReference type="InterPro" id="IPR013087">
    <property type="entry name" value="Znf_C2H2_type"/>
</dbReference>
<dbReference type="InterPro" id="IPR036236">
    <property type="entry name" value="Znf_C2H2_sf"/>
</dbReference>
<reference evidence="14 15" key="1">
    <citation type="submission" date="2009-12" db="EMBL/GenBank/DDBJ databases">
        <title>The Genome Sequence of Anolis carolinensis (Green Anole Lizard).</title>
        <authorList>
            <consortium name="The Genome Sequencing Platform"/>
            <person name="Di Palma F."/>
            <person name="Alfoldi J."/>
            <person name="Heiman D."/>
            <person name="Young S."/>
            <person name="Grabherr M."/>
            <person name="Johnson J."/>
            <person name="Lander E.S."/>
            <person name="Lindblad-Toh K."/>
        </authorList>
    </citation>
    <scope>NUCLEOTIDE SEQUENCE [LARGE SCALE GENOMIC DNA]</scope>
    <source>
        <strain evidence="14 15">JBL SC #1</strain>
    </source>
</reference>
<dbReference type="Gene3D" id="3.30.160.60">
    <property type="entry name" value="Classic Zinc Finger"/>
    <property type="match status" value="7"/>
</dbReference>
<evidence type="ECO:0000256" key="12">
    <source>
        <dbReference type="SAM" id="MobiDB-lite"/>
    </source>
</evidence>
<feature type="domain" description="C2H2-type" evidence="13">
    <location>
        <begin position="232"/>
        <end position="259"/>
    </location>
</feature>
<dbReference type="PANTHER" id="PTHR24399">
    <property type="entry name" value="ZINC FINGER AND BTB DOMAIN-CONTAINING"/>
    <property type="match status" value="1"/>
</dbReference>
<feature type="domain" description="C2H2-type" evidence="13">
    <location>
        <begin position="428"/>
        <end position="455"/>
    </location>
</feature>
<dbReference type="Pfam" id="PF00096">
    <property type="entry name" value="zf-C2H2"/>
    <property type="match status" value="2"/>
</dbReference>
<dbReference type="GO" id="GO:0006357">
    <property type="term" value="P:regulation of transcription by RNA polymerase II"/>
    <property type="evidence" value="ECO:0000318"/>
    <property type="project" value="GO_Central"/>
</dbReference>
<evidence type="ECO:0000256" key="5">
    <source>
        <dbReference type="ARBA" id="ARBA00022771"/>
    </source>
</evidence>
<comment type="subcellular location">
    <subcellularLocation>
        <location evidence="1">Nucleus</location>
    </subcellularLocation>
</comment>
<dbReference type="PROSITE" id="PS50157">
    <property type="entry name" value="ZINC_FINGER_C2H2_2"/>
    <property type="match status" value="9"/>
</dbReference>
<keyword evidence="4" id="KW-0677">Repeat</keyword>
<name>A0A803TDY5_ANOCA</name>
<sequence>MSLDPALSARICFVIICLISHQGEDPPHLLIPASKFPSHRTMCWLCVLLNSSSNKSAIKEEPGEGLDVTPTGSSCGGPWVITGKKTPLKDTLGPDVQPGQGKANPAGEANEVDIKEGPLLRWVVKEEGNGSATVLSENEWSLLPLHPSFSGRDGRKSEKEEKMPDAQVENSQHRQEEGKGAGMREQAEKNALCPSILSQLNEEKARGCAECEKTFCMNTHRSQIICTMDKLYQCLGCGKQFNSYGCIVAHKKNLNREKLYKCLECDQRFWRKDELLSHQGTHPGENPYKCWECGEGFHRSLELIRHETHHGGETFYKCLECGEHFHSASLLDAHGQSHAEKQSGIGLECAKSFQTTAYLITYQFPRMEVKPYKCIWCEESFSERSYLDMHTKTHAGEKPFRCVDCGKTFIVRSNLIVHRRVHTGEKPYKCLECGRSFHEKGRLNVHIRTHTGETPYKCLECGRCYSAKKGLIRHTRTHTGEKPYKCVQCGTSFHVRRSVTKHEKTHIK</sequence>
<evidence type="ECO:0000256" key="6">
    <source>
        <dbReference type="ARBA" id="ARBA00022833"/>
    </source>
</evidence>
<feature type="domain" description="C2H2-type" evidence="13">
    <location>
        <begin position="316"/>
        <end position="343"/>
    </location>
</feature>
<keyword evidence="6" id="KW-0862">Zinc</keyword>
<dbReference type="FunFam" id="3.30.160.60:FF:000340">
    <property type="entry name" value="zinc finger protein 473 isoform X1"/>
    <property type="match status" value="1"/>
</dbReference>
<feature type="compositionally biased region" description="Basic and acidic residues" evidence="12">
    <location>
        <begin position="152"/>
        <end position="164"/>
    </location>
</feature>
<dbReference type="Proteomes" id="UP000001646">
    <property type="component" value="Chromosome 2"/>
</dbReference>
<evidence type="ECO:0000256" key="8">
    <source>
        <dbReference type="ARBA" id="ARBA00023125"/>
    </source>
</evidence>
<dbReference type="GO" id="GO:0000981">
    <property type="term" value="F:DNA-binding transcription factor activity, RNA polymerase II-specific"/>
    <property type="evidence" value="ECO:0000318"/>
    <property type="project" value="GO_Central"/>
</dbReference>
<evidence type="ECO:0000256" key="11">
    <source>
        <dbReference type="PROSITE-ProRule" id="PRU00042"/>
    </source>
</evidence>
<evidence type="ECO:0000256" key="3">
    <source>
        <dbReference type="ARBA" id="ARBA00022723"/>
    </source>
</evidence>
<keyword evidence="9" id="KW-0804">Transcription</keyword>
<feature type="domain" description="C2H2-type" evidence="13">
    <location>
        <begin position="288"/>
        <end position="315"/>
    </location>
</feature>
<protein>
    <recommendedName>
        <fullName evidence="13">C2H2-type domain-containing protein</fullName>
    </recommendedName>
</protein>
<evidence type="ECO:0000259" key="13">
    <source>
        <dbReference type="PROSITE" id="PS50157"/>
    </source>
</evidence>
<reference evidence="14" key="2">
    <citation type="submission" date="2025-08" db="UniProtKB">
        <authorList>
            <consortium name="Ensembl"/>
        </authorList>
    </citation>
    <scope>IDENTIFICATION</scope>
</reference>
<dbReference type="InParanoid" id="A0A803TDY5"/>
<evidence type="ECO:0000256" key="1">
    <source>
        <dbReference type="ARBA" id="ARBA00004123"/>
    </source>
</evidence>
<evidence type="ECO:0000313" key="15">
    <source>
        <dbReference type="Proteomes" id="UP000001646"/>
    </source>
</evidence>
<dbReference type="FunFam" id="3.30.160.60:FF:002343">
    <property type="entry name" value="Zinc finger protein 33A"/>
    <property type="match status" value="1"/>
</dbReference>
<evidence type="ECO:0000256" key="7">
    <source>
        <dbReference type="ARBA" id="ARBA00023015"/>
    </source>
</evidence>
<organism evidence="14 15">
    <name type="scientific">Anolis carolinensis</name>
    <name type="common">Green anole</name>
    <name type="synonym">American chameleon</name>
    <dbReference type="NCBI Taxonomy" id="28377"/>
    <lineage>
        <taxon>Eukaryota</taxon>
        <taxon>Metazoa</taxon>
        <taxon>Chordata</taxon>
        <taxon>Craniata</taxon>
        <taxon>Vertebrata</taxon>
        <taxon>Euteleostomi</taxon>
        <taxon>Lepidosauria</taxon>
        <taxon>Squamata</taxon>
        <taxon>Bifurcata</taxon>
        <taxon>Unidentata</taxon>
        <taxon>Episquamata</taxon>
        <taxon>Toxicofera</taxon>
        <taxon>Iguania</taxon>
        <taxon>Dactyloidae</taxon>
        <taxon>Anolis</taxon>
    </lineage>
</organism>
<dbReference type="PANTHER" id="PTHR24399:SF73">
    <property type="entry name" value="ZINC FINGER PROTEIN 572"/>
    <property type="match status" value="1"/>
</dbReference>
<dbReference type="GeneTree" id="ENSGT00940000156207"/>
<proteinExistence type="inferred from homology"/>
<reference evidence="14" key="3">
    <citation type="submission" date="2025-09" db="UniProtKB">
        <authorList>
            <consortium name="Ensembl"/>
        </authorList>
    </citation>
    <scope>IDENTIFICATION</scope>
</reference>
<dbReference type="Pfam" id="PF16622">
    <property type="entry name" value="zf-C2H2_11"/>
    <property type="match status" value="1"/>
</dbReference>
<keyword evidence="5 11" id="KW-0863">Zinc-finger</keyword>
<dbReference type="SUPFAM" id="SSF57667">
    <property type="entry name" value="beta-beta-alpha zinc fingers"/>
    <property type="match status" value="6"/>
</dbReference>
<dbReference type="GO" id="GO:0005634">
    <property type="term" value="C:nucleus"/>
    <property type="evidence" value="ECO:0000318"/>
    <property type="project" value="GO_Central"/>
</dbReference>
<keyword evidence="15" id="KW-1185">Reference proteome</keyword>
<gene>
    <name evidence="14" type="primary">LOC100556698</name>
</gene>
<keyword evidence="8" id="KW-0238">DNA-binding</keyword>
<dbReference type="FunFam" id="3.30.160.60:FF:002159">
    <property type="entry name" value="Zinc finger protein 841"/>
    <property type="match status" value="1"/>
</dbReference>
<dbReference type="GO" id="GO:0000978">
    <property type="term" value="F:RNA polymerase II cis-regulatory region sequence-specific DNA binding"/>
    <property type="evidence" value="ECO:0000318"/>
    <property type="project" value="GO_Central"/>
</dbReference>
<dbReference type="FunFam" id="3.30.160.60:FF:001753">
    <property type="entry name" value="Si:ch211-119o8.6"/>
    <property type="match status" value="1"/>
</dbReference>
<dbReference type="AlphaFoldDB" id="A0A803TDY5"/>
<evidence type="ECO:0000256" key="10">
    <source>
        <dbReference type="ARBA" id="ARBA00023242"/>
    </source>
</evidence>
<dbReference type="FunFam" id="3.30.160.60:FF:000038">
    <property type="entry name" value="Zinc finger protein 624"/>
    <property type="match status" value="1"/>
</dbReference>
<comment type="similarity">
    <text evidence="2">Belongs to the krueppel C2H2-type zinc-finger protein family.</text>
</comment>
<feature type="region of interest" description="Disordered" evidence="12">
    <location>
        <begin position="60"/>
        <end position="79"/>
    </location>
</feature>
<dbReference type="SMART" id="SM00355">
    <property type="entry name" value="ZnF_C2H2"/>
    <property type="match status" value="9"/>
</dbReference>
<dbReference type="Ensembl" id="ENSACAT00000058650.1">
    <property type="protein sequence ID" value="ENSACAP00000033425.1"/>
    <property type="gene ID" value="ENSACAG00000042751.1"/>
</dbReference>
<feature type="domain" description="C2H2-type" evidence="13">
    <location>
        <begin position="456"/>
        <end position="483"/>
    </location>
</feature>
<evidence type="ECO:0000256" key="9">
    <source>
        <dbReference type="ARBA" id="ARBA00023163"/>
    </source>
</evidence>
<feature type="domain" description="C2H2-type" evidence="13">
    <location>
        <begin position="260"/>
        <end position="287"/>
    </location>
</feature>
<accession>A0A803TDY5</accession>
<dbReference type="FunFam" id="3.30.160.60:FF:000094">
    <property type="entry name" value="Zinc finger protein 605"/>
    <property type="match status" value="1"/>
</dbReference>
<feature type="domain" description="C2H2-type" evidence="13">
    <location>
        <begin position="372"/>
        <end position="399"/>
    </location>
</feature>
<feature type="domain" description="C2H2-type" evidence="13">
    <location>
        <begin position="400"/>
        <end position="427"/>
    </location>
</feature>
<dbReference type="GO" id="GO:0008270">
    <property type="term" value="F:zinc ion binding"/>
    <property type="evidence" value="ECO:0007669"/>
    <property type="project" value="UniProtKB-KW"/>
</dbReference>
<keyword evidence="10" id="KW-0539">Nucleus</keyword>
<keyword evidence="3" id="KW-0479">Metal-binding</keyword>
<dbReference type="PROSITE" id="PS00028">
    <property type="entry name" value="ZINC_FINGER_C2H2_1"/>
    <property type="match status" value="8"/>
</dbReference>